<name>A0A6J4MD36_9ACTN</name>
<feature type="non-terminal residue" evidence="2">
    <location>
        <position position="242"/>
    </location>
</feature>
<reference evidence="2" key="1">
    <citation type="submission" date="2020-02" db="EMBL/GenBank/DDBJ databases">
        <authorList>
            <person name="Meier V. D."/>
        </authorList>
    </citation>
    <scope>NUCLEOTIDE SEQUENCE</scope>
    <source>
        <strain evidence="2">AVDCRST_MAG29</strain>
    </source>
</reference>
<dbReference type="AlphaFoldDB" id="A0A6J4MD36"/>
<feature type="non-terminal residue" evidence="2">
    <location>
        <position position="1"/>
    </location>
</feature>
<proteinExistence type="predicted"/>
<evidence type="ECO:0000256" key="1">
    <source>
        <dbReference type="SAM" id="MobiDB-lite"/>
    </source>
</evidence>
<organism evidence="2">
    <name type="scientific">uncultured Nocardioidaceae bacterium</name>
    <dbReference type="NCBI Taxonomy" id="253824"/>
    <lineage>
        <taxon>Bacteria</taxon>
        <taxon>Bacillati</taxon>
        <taxon>Actinomycetota</taxon>
        <taxon>Actinomycetes</taxon>
        <taxon>Propionibacteriales</taxon>
        <taxon>Nocardioidaceae</taxon>
        <taxon>environmental samples</taxon>
    </lineage>
</organism>
<feature type="region of interest" description="Disordered" evidence="1">
    <location>
        <begin position="99"/>
        <end position="132"/>
    </location>
</feature>
<evidence type="ECO:0000313" key="2">
    <source>
        <dbReference type="EMBL" id="CAA9356191.1"/>
    </source>
</evidence>
<feature type="region of interest" description="Disordered" evidence="1">
    <location>
        <begin position="201"/>
        <end position="242"/>
    </location>
</feature>
<feature type="compositionally biased region" description="Low complexity" evidence="1">
    <location>
        <begin position="99"/>
        <end position="113"/>
    </location>
</feature>
<sequence length="242" mass="25457">GHLHRYVGLELRALGARPLPRRRQAGGPPEPLRAAVLHRGAQQQLLPVAAELRVRLLAAAPAGRLLDVGEGAAWADARQTALRPRGVGGPDLQVLARAGRQAGRAAGAAGPRPGARRRPPGALPAPAAPVDAYDRRAQAPQLAQRRGVRPARAASGGVLRDERCLAALRPSSHGTVRVRAPARLRPAPSVRRLLSRRGPAVVGRPAAGVGGGGQGRLRLLQQRRGRQRRPQRGDAEAAARSM</sequence>
<feature type="compositionally biased region" description="Basic and acidic residues" evidence="1">
    <location>
        <begin position="231"/>
        <end position="242"/>
    </location>
</feature>
<gene>
    <name evidence="2" type="ORF">AVDCRST_MAG29-2595</name>
</gene>
<feature type="compositionally biased region" description="Basic residues" evidence="1">
    <location>
        <begin position="221"/>
        <end position="230"/>
    </location>
</feature>
<dbReference type="EMBL" id="CADCUG010000150">
    <property type="protein sequence ID" value="CAA9356191.1"/>
    <property type="molecule type" value="Genomic_DNA"/>
</dbReference>
<protein>
    <submittedName>
        <fullName evidence="2">Uncharacterized protein</fullName>
    </submittedName>
</protein>
<accession>A0A6J4MD36</accession>